<evidence type="ECO:0000313" key="4">
    <source>
        <dbReference type="Proteomes" id="UP000009022"/>
    </source>
</evidence>
<dbReference type="InParanoid" id="B3SFL8"/>
<dbReference type="FunFam" id="2.40.50.100:FF:000003">
    <property type="entry name" value="Acetyl-CoA carboxylase biotin carboxyl carrier protein"/>
    <property type="match status" value="1"/>
</dbReference>
<dbReference type="Proteomes" id="UP000009022">
    <property type="component" value="Unassembled WGS sequence"/>
</dbReference>
<dbReference type="eggNOG" id="KOG0238">
    <property type="taxonomic scope" value="Eukaryota"/>
</dbReference>
<protein>
    <recommendedName>
        <fullName evidence="2">Lipoyl-binding domain-containing protein</fullName>
    </recommendedName>
</protein>
<sequence>MGSKVRTRLLSPRTAELYKFMKPISKDLKENNLIATITGLIKEIKVKPGDNVNKGQSLVILEAMKMENTLVSPIDGIVKKICCKAENTVLSGDILVEIEEEKDSK</sequence>
<organism evidence="3 4">
    <name type="scientific">Trichoplax adhaerens</name>
    <name type="common">Trichoplax reptans</name>
    <dbReference type="NCBI Taxonomy" id="10228"/>
    <lineage>
        <taxon>Eukaryota</taxon>
        <taxon>Metazoa</taxon>
        <taxon>Placozoa</taxon>
        <taxon>Uniplacotomia</taxon>
        <taxon>Trichoplacea</taxon>
        <taxon>Trichoplacidae</taxon>
        <taxon>Trichoplax</taxon>
    </lineage>
</organism>
<dbReference type="OrthoDB" id="196847at2759"/>
<dbReference type="InterPro" id="IPR011053">
    <property type="entry name" value="Single_hybrid_motif"/>
</dbReference>
<dbReference type="PANTHER" id="PTHR45266:SF3">
    <property type="entry name" value="OXALOACETATE DECARBOXYLASE ALPHA CHAIN"/>
    <property type="match status" value="1"/>
</dbReference>
<keyword evidence="1" id="KW-0092">Biotin</keyword>
<dbReference type="CDD" id="cd06850">
    <property type="entry name" value="biotinyl_domain"/>
    <property type="match status" value="1"/>
</dbReference>
<dbReference type="OMA" id="MENEIMC"/>
<dbReference type="PROSITE" id="PS50968">
    <property type="entry name" value="BIOTINYL_LIPOYL"/>
    <property type="match status" value="1"/>
</dbReference>
<evidence type="ECO:0000256" key="1">
    <source>
        <dbReference type="ARBA" id="ARBA00023267"/>
    </source>
</evidence>
<reference evidence="3 4" key="1">
    <citation type="journal article" date="2008" name="Nature">
        <title>The Trichoplax genome and the nature of placozoans.</title>
        <authorList>
            <person name="Srivastava M."/>
            <person name="Begovic E."/>
            <person name="Chapman J."/>
            <person name="Putnam N.H."/>
            <person name="Hellsten U."/>
            <person name="Kawashima T."/>
            <person name="Kuo A."/>
            <person name="Mitros T."/>
            <person name="Salamov A."/>
            <person name="Carpenter M.L."/>
            <person name="Signorovitch A.Y."/>
            <person name="Moreno M.A."/>
            <person name="Kamm K."/>
            <person name="Grimwood J."/>
            <person name="Schmutz J."/>
            <person name="Shapiro H."/>
            <person name="Grigoriev I.V."/>
            <person name="Buss L.W."/>
            <person name="Schierwater B."/>
            <person name="Dellaporta S.L."/>
            <person name="Rokhsar D.S."/>
        </authorList>
    </citation>
    <scope>NUCLEOTIDE SEQUENCE [LARGE SCALE GENOMIC DNA]</scope>
    <source>
        <strain evidence="3 4">Grell-BS-1999</strain>
    </source>
</reference>
<evidence type="ECO:0000259" key="2">
    <source>
        <dbReference type="PROSITE" id="PS50968"/>
    </source>
</evidence>
<dbReference type="SUPFAM" id="SSF51230">
    <property type="entry name" value="Single hybrid motif"/>
    <property type="match status" value="1"/>
</dbReference>
<dbReference type="AlphaFoldDB" id="B3SFL8"/>
<dbReference type="EMBL" id="DS986434">
    <property type="protein sequence ID" value="EDV18476.1"/>
    <property type="molecule type" value="Genomic_DNA"/>
</dbReference>
<gene>
    <name evidence="3" type="ORF">TRIADDRAFT_35084</name>
</gene>
<dbReference type="InterPro" id="IPR050709">
    <property type="entry name" value="Biotin_Carboxyl_Carrier/Decarb"/>
</dbReference>
<evidence type="ECO:0000313" key="3">
    <source>
        <dbReference type="EMBL" id="EDV18476.1"/>
    </source>
</evidence>
<dbReference type="PANTHER" id="PTHR45266">
    <property type="entry name" value="OXALOACETATE DECARBOXYLASE ALPHA CHAIN"/>
    <property type="match status" value="1"/>
</dbReference>
<dbReference type="PROSITE" id="PS00188">
    <property type="entry name" value="BIOTIN"/>
    <property type="match status" value="1"/>
</dbReference>
<dbReference type="Gene3D" id="2.40.50.100">
    <property type="match status" value="1"/>
</dbReference>
<accession>B3SFL8</accession>
<dbReference type="KEGG" id="tad:TRIADDRAFT_35084"/>
<dbReference type="HOGENOM" id="CLU_016733_9_0_1"/>
<dbReference type="InterPro" id="IPR000089">
    <property type="entry name" value="Biotin_lipoyl"/>
</dbReference>
<feature type="domain" description="Lipoyl-binding" evidence="2">
    <location>
        <begin position="30"/>
        <end position="99"/>
    </location>
</feature>
<dbReference type="InterPro" id="IPR001882">
    <property type="entry name" value="Biotin_BS"/>
</dbReference>
<proteinExistence type="predicted"/>
<keyword evidence="4" id="KW-1185">Reference proteome</keyword>
<dbReference type="STRING" id="10228.B3SFL8"/>
<name>B3SFL8_TRIAD</name>
<dbReference type="Pfam" id="PF00364">
    <property type="entry name" value="Biotin_lipoyl"/>
    <property type="match status" value="1"/>
</dbReference>